<organism evidence="2 3">
    <name type="scientific">Streptosporangium vulgare</name>
    <dbReference type="NCBI Taxonomy" id="46190"/>
    <lineage>
        <taxon>Bacteria</taxon>
        <taxon>Bacillati</taxon>
        <taxon>Actinomycetota</taxon>
        <taxon>Actinomycetes</taxon>
        <taxon>Streptosporangiales</taxon>
        <taxon>Streptosporangiaceae</taxon>
        <taxon>Streptosporangium</taxon>
    </lineage>
</organism>
<gene>
    <name evidence="2" type="ORF">ACFFRH_24740</name>
</gene>
<evidence type="ECO:0000313" key="2">
    <source>
        <dbReference type="EMBL" id="MFB9678699.1"/>
    </source>
</evidence>
<dbReference type="EMBL" id="JBHMBS010000012">
    <property type="protein sequence ID" value="MFB9678699.1"/>
    <property type="molecule type" value="Genomic_DNA"/>
</dbReference>
<keyword evidence="3" id="KW-1185">Reference proteome</keyword>
<evidence type="ECO:0000313" key="3">
    <source>
        <dbReference type="Proteomes" id="UP001589610"/>
    </source>
</evidence>
<accession>A0ABV5TI71</accession>
<comment type="caution">
    <text evidence="2">The sequence shown here is derived from an EMBL/GenBank/DDBJ whole genome shotgun (WGS) entry which is preliminary data.</text>
</comment>
<sequence>MLYSENIAIGLEQPEVNTLVTGKFVLEVTEDAERDRHLTVTVELAPGLRGSDEMAQAIGRSILAQLRRLNSEFANYVPPAKQPPVVHLRETGDPDYFPPGAKHRYTRG</sequence>
<proteinExistence type="predicted"/>
<dbReference type="Proteomes" id="UP001589610">
    <property type="component" value="Unassembled WGS sequence"/>
</dbReference>
<reference evidence="2 3" key="1">
    <citation type="submission" date="2024-09" db="EMBL/GenBank/DDBJ databases">
        <authorList>
            <person name="Sun Q."/>
            <person name="Mori K."/>
        </authorList>
    </citation>
    <scope>NUCLEOTIDE SEQUENCE [LARGE SCALE GENOMIC DNA]</scope>
    <source>
        <strain evidence="2 3">JCM 3028</strain>
    </source>
</reference>
<dbReference type="RefSeq" id="WP_386159870.1">
    <property type="nucleotide sequence ID" value="NZ_JBHMBS010000012.1"/>
</dbReference>
<protein>
    <submittedName>
        <fullName evidence="2">Uncharacterized protein</fullName>
    </submittedName>
</protein>
<feature type="region of interest" description="Disordered" evidence="1">
    <location>
        <begin position="84"/>
        <end position="108"/>
    </location>
</feature>
<evidence type="ECO:0000256" key="1">
    <source>
        <dbReference type="SAM" id="MobiDB-lite"/>
    </source>
</evidence>
<name>A0ABV5TI71_9ACTN</name>